<dbReference type="InterPro" id="IPR008969">
    <property type="entry name" value="CarboxyPept-like_regulatory"/>
</dbReference>
<dbReference type="EMBL" id="CAIT01000009">
    <property type="protein sequence ID" value="CCH55225.1"/>
    <property type="molecule type" value="Genomic_DNA"/>
</dbReference>
<evidence type="ECO:0000256" key="1">
    <source>
        <dbReference type="ARBA" id="ARBA00004442"/>
    </source>
</evidence>
<dbReference type="SUPFAM" id="SSF49464">
    <property type="entry name" value="Carboxypeptidase regulatory domain-like"/>
    <property type="match status" value="1"/>
</dbReference>
<evidence type="ECO:0000256" key="2">
    <source>
        <dbReference type="ARBA" id="ARBA00023136"/>
    </source>
</evidence>
<dbReference type="GO" id="GO:0009279">
    <property type="term" value="C:cell outer membrane"/>
    <property type="evidence" value="ECO:0007669"/>
    <property type="project" value="UniProtKB-SubCell"/>
</dbReference>
<dbReference type="SUPFAM" id="SSF56935">
    <property type="entry name" value="Porins"/>
    <property type="match status" value="1"/>
</dbReference>
<dbReference type="eggNOG" id="COG1629">
    <property type="taxonomic scope" value="Bacteria"/>
</dbReference>
<comment type="caution">
    <text evidence="5">The sequence shown here is derived from an EMBL/GenBank/DDBJ whole genome shotgun (WGS) entry which is preliminary data.</text>
</comment>
<dbReference type="STRING" id="1185876.BN8_04467"/>
<gene>
    <name evidence="5" type="ORF">BN8_04467</name>
</gene>
<dbReference type="AlphaFoldDB" id="I2GMU7"/>
<evidence type="ECO:0000313" key="6">
    <source>
        <dbReference type="Proteomes" id="UP000009309"/>
    </source>
</evidence>
<keyword evidence="2" id="KW-0472">Membrane</keyword>
<dbReference type="InterPro" id="IPR036942">
    <property type="entry name" value="Beta-barrel_TonB_sf"/>
</dbReference>
<protein>
    <submittedName>
        <fullName evidence="5">TonB-dependent receptor</fullName>
    </submittedName>
</protein>
<dbReference type="Proteomes" id="UP000009309">
    <property type="component" value="Unassembled WGS sequence"/>
</dbReference>
<dbReference type="Pfam" id="PF14905">
    <property type="entry name" value="OMP_b-brl_3"/>
    <property type="match status" value="1"/>
</dbReference>
<dbReference type="InterPro" id="IPR037066">
    <property type="entry name" value="Plug_dom_sf"/>
</dbReference>
<dbReference type="OrthoDB" id="905812at2"/>
<accession>I2GMU7</accession>
<dbReference type="Gene3D" id="2.40.170.20">
    <property type="entry name" value="TonB-dependent receptor, beta-barrel domain"/>
    <property type="match status" value="1"/>
</dbReference>
<dbReference type="Pfam" id="PF13620">
    <property type="entry name" value="CarboxypepD_reg"/>
    <property type="match status" value="1"/>
</dbReference>
<keyword evidence="5" id="KW-0675">Receptor</keyword>
<feature type="domain" description="Outer membrane protein beta-barrel" evidence="4">
    <location>
        <begin position="396"/>
        <end position="801"/>
    </location>
</feature>
<dbReference type="InterPro" id="IPR041700">
    <property type="entry name" value="OMP_b-brl_3"/>
</dbReference>
<reference evidence="5 6" key="1">
    <citation type="journal article" date="2012" name="J. Bacteriol.">
        <title>Genome Sequence of the Filamentous Bacterium Fibrisoma limi BUZ 3T.</title>
        <authorList>
            <person name="Filippini M."/>
            <person name="Qi W."/>
            <person name="Jaenicke S."/>
            <person name="Goesmann A."/>
            <person name="Smits T.H."/>
            <person name="Bagheri H.C."/>
        </authorList>
    </citation>
    <scope>NUCLEOTIDE SEQUENCE [LARGE SCALE GENOMIC DNA]</scope>
    <source>
        <strain evidence="6">BUZ 3T</strain>
    </source>
</reference>
<evidence type="ECO:0000313" key="5">
    <source>
        <dbReference type="EMBL" id="CCH55225.1"/>
    </source>
</evidence>
<comment type="subcellular location">
    <subcellularLocation>
        <location evidence="1">Cell outer membrane</location>
    </subcellularLocation>
</comment>
<dbReference type="Gene3D" id="2.60.40.1120">
    <property type="entry name" value="Carboxypeptidase-like, regulatory domain"/>
    <property type="match status" value="1"/>
</dbReference>
<name>I2GMU7_9BACT</name>
<organism evidence="5 6">
    <name type="scientific">Fibrisoma limi BUZ 3</name>
    <dbReference type="NCBI Taxonomy" id="1185876"/>
    <lineage>
        <taxon>Bacteria</taxon>
        <taxon>Pseudomonadati</taxon>
        <taxon>Bacteroidota</taxon>
        <taxon>Cytophagia</taxon>
        <taxon>Cytophagales</taxon>
        <taxon>Spirosomataceae</taxon>
        <taxon>Fibrisoma</taxon>
    </lineage>
</organism>
<evidence type="ECO:0000256" key="3">
    <source>
        <dbReference type="ARBA" id="ARBA00023237"/>
    </source>
</evidence>
<evidence type="ECO:0000259" key="4">
    <source>
        <dbReference type="Pfam" id="PF14905"/>
    </source>
</evidence>
<dbReference type="PANTHER" id="PTHR40980:SF4">
    <property type="entry name" value="TONB-DEPENDENT RECEPTOR-LIKE BETA-BARREL DOMAIN-CONTAINING PROTEIN"/>
    <property type="match status" value="1"/>
</dbReference>
<dbReference type="PANTHER" id="PTHR40980">
    <property type="entry name" value="PLUG DOMAIN-CONTAINING PROTEIN"/>
    <property type="match status" value="1"/>
</dbReference>
<keyword evidence="6" id="KW-1185">Reference proteome</keyword>
<sequence length="826" mass="91869">MTQRMLNPLYSINLSFNMLRLLLLLLIPTGFAVAQPFSIKGSVTGADQKPVEGAVVSLLRSTDSSFVKGALVDGNGSFAIANLPAGNFRLSVSYLGYQNYLSQPILLDEQHPSADLPAIALQPAEKSLSEVRVVAKKPFVEQRIDRVVVNPDALISNAGTTSLDVLEKAPGVQVDANGVISLQGRAGVVVFVDDKPTYLSAGELANYLRSLPSGSIETIEIMTNPPAKYDAAGNAGVINIRLKKTKARGLNGGWNVSYGQGRYFRSNNSANLNYRTGNLNFFGNASLNANNMYQDLTIWREYFAPTGQKQSGFTQNSYIRRRMNSANLKAGVDWYVSKKSTLGLVLSGFYNPGSSTVTNNARVFDANGGVTARVEAFTPSDRLLDNKTANLNYAYKFDSSGRELSINLDYLTYGSNTDQSLINTVFATDQPVEKTILESSLPSTINIRTAKADYVHPLAKGSKVEAGIKRSDIETDNVANFVDVVGSVRRPNYEFSNNFTYNEAINAGYVNYSLERKRFTMQAGLRFENTAIRGEQLGNEMVNDSSFSRQYNSLFPTFYATYRLDSAGKHQLRFSYGRRIDRPNYQSMNPFTYPLDRFTLYGGNPYLRPTYSDNLEFSHTFNNAVTTTLRYSEARDVIFETIQQGDQIFYSRPGNFGKQISYGIALNGTWQPAKWWTLQVYSEVMYNRFQANLYNQQVDNKGTYWYVAPTNQFRLGANWSAELAGTYQTRAYAGQFIVIPIGQVRAGVSKTVWKNKGTLKLAVSDLFYTNQVGGNIQGLGNSTARWYSYLDSRVATISFAYRFNSGQTLRQRQTGGSESEQSRVRS</sequence>
<dbReference type="Gene3D" id="2.170.130.10">
    <property type="entry name" value="TonB-dependent receptor, plug domain"/>
    <property type="match status" value="1"/>
</dbReference>
<proteinExistence type="predicted"/>
<keyword evidence="3" id="KW-0998">Cell outer membrane</keyword>